<evidence type="ECO:0000256" key="4">
    <source>
        <dbReference type="ARBA" id="ARBA00012961"/>
    </source>
</evidence>
<evidence type="ECO:0000256" key="10">
    <source>
        <dbReference type="ARBA" id="ARBA00022840"/>
    </source>
</evidence>
<evidence type="ECO:0000256" key="3">
    <source>
        <dbReference type="ARBA" id="ARBA00005790"/>
    </source>
</evidence>
<dbReference type="EC" id="2.7.4.8" evidence="4 13"/>
<dbReference type="InterPro" id="IPR008145">
    <property type="entry name" value="GK/Ca_channel_bsu"/>
</dbReference>
<dbReference type="HAMAP" id="MF_00328">
    <property type="entry name" value="Guanylate_kinase"/>
    <property type="match status" value="1"/>
</dbReference>
<feature type="domain" description="Guanylate kinase-like" evidence="14">
    <location>
        <begin position="5"/>
        <end position="183"/>
    </location>
</feature>
<dbReference type="CDD" id="cd00071">
    <property type="entry name" value="GMPK"/>
    <property type="match status" value="1"/>
</dbReference>
<dbReference type="GO" id="GO:0004385">
    <property type="term" value="F:GMP kinase activity"/>
    <property type="evidence" value="ECO:0007669"/>
    <property type="project" value="UniProtKB-UniRule"/>
</dbReference>
<dbReference type="InterPro" id="IPR027417">
    <property type="entry name" value="P-loop_NTPase"/>
</dbReference>
<keyword evidence="16" id="KW-1185">Reference proteome</keyword>
<dbReference type="PROSITE" id="PS50052">
    <property type="entry name" value="GUANYLATE_KINASE_2"/>
    <property type="match status" value="1"/>
</dbReference>
<name>A0A1I3ANK8_9FIRM</name>
<dbReference type="NCBIfam" id="TIGR03263">
    <property type="entry name" value="guanyl_kin"/>
    <property type="match status" value="1"/>
</dbReference>
<evidence type="ECO:0000256" key="11">
    <source>
        <dbReference type="ARBA" id="ARBA00030128"/>
    </source>
</evidence>
<dbReference type="EMBL" id="FOQA01000001">
    <property type="protein sequence ID" value="SFH51299.1"/>
    <property type="molecule type" value="Genomic_DNA"/>
</dbReference>
<evidence type="ECO:0000256" key="12">
    <source>
        <dbReference type="ARBA" id="ARBA00048594"/>
    </source>
</evidence>
<evidence type="ECO:0000256" key="13">
    <source>
        <dbReference type="HAMAP-Rule" id="MF_00328"/>
    </source>
</evidence>
<feature type="binding site" evidence="13">
    <location>
        <begin position="12"/>
        <end position="19"/>
    </location>
    <ligand>
        <name>ATP</name>
        <dbReference type="ChEBI" id="CHEBI:30616"/>
    </ligand>
</feature>
<evidence type="ECO:0000256" key="6">
    <source>
        <dbReference type="ARBA" id="ARBA00022490"/>
    </source>
</evidence>
<evidence type="ECO:0000256" key="9">
    <source>
        <dbReference type="ARBA" id="ARBA00022777"/>
    </source>
</evidence>
<keyword evidence="9 13" id="KW-0418">Kinase</keyword>
<dbReference type="FunFam" id="3.30.63.10:FF:000005">
    <property type="entry name" value="Guanylate kinase"/>
    <property type="match status" value="1"/>
</dbReference>
<keyword evidence="6 13" id="KW-0963">Cytoplasm</keyword>
<dbReference type="OrthoDB" id="9808150at2"/>
<dbReference type="PANTHER" id="PTHR23117">
    <property type="entry name" value="GUANYLATE KINASE-RELATED"/>
    <property type="match status" value="1"/>
</dbReference>
<gene>
    <name evidence="13" type="primary">gmk</name>
    <name evidence="15" type="ORF">SAMN05192551_101309</name>
</gene>
<dbReference type="GO" id="GO:0005829">
    <property type="term" value="C:cytosol"/>
    <property type="evidence" value="ECO:0007669"/>
    <property type="project" value="TreeGrafter"/>
</dbReference>
<keyword evidence="10 13" id="KW-0067">ATP-binding</keyword>
<evidence type="ECO:0000256" key="2">
    <source>
        <dbReference type="ARBA" id="ARBA00004496"/>
    </source>
</evidence>
<dbReference type="RefSeq" id="WP_093368877.1">
    <property type="nucleotide sequence ID" value="NZ_FOQA01000001.1"/>
</dbReference>
<reference evidence="16" key="1">
    <citation type="submission" date="2016-10" db="EMBL/GenBank/DDBJ databases">
        <authorList>
            <person name="Varghese N."/>
            <person name="Submissions S."/>
        </authorList>
    </citation>
    <scope>NUCLEOTIDE SEQUENCE [LARGE SCALE GENOMIC DNA]</scope>
    <source>
        <strain evidence="16">Z-7934</strain>
    </source>
</reference>
<comment type="function">
    <text evidence="1 13">Essential for recycling GMP and indirectly, cGMP.</text>
</comment>
<evidence type="ECO:0000256" key="8">
    <source>
        <dbReference type="ARBA" id="ARBA00022741"/>
    </source>
</evidence>
<comment type="similarity">
    <text evidence="3 13">Belongs to the guanylate kinase family.</text>
</comment>
<dbReference type="Pfam" id="PF00625">
    <property type="entry name" value="Guanylate_kin"/>
    <property type="match status" value="1"/>
</dbReference>
<dbReference type="AlphaFoldDB" id="A0A1I3ANK8"/>
<dbReference type="SMART" id="SM00072">
    <property type="entry name" value="GuKc"/>
    <property type="match status" value="1"/>
</dbReference>
<organism evidence="15 16">
    <name type="scientific">Tindallia magadiensis</name>
    <dbReference type="NCBI Taxonomy" id="69895"/>
    <lineage>
        <taxon>Bacteria</taxon>
        <taxon>Bacillati</taxon>
        <taxon>Bacillota</taxon>
        <taxon>Clostridia</taxon>
        <taxon>Peptostreptococcales</taxon>
        <taxon>Tindalliaceae</taxon>
        <taxon>Tindallia</taxon>
    </lineage>
</organism>
<accession>A0A1I3ANK8</accession>
<dbReference type="SUPFAM" id="SSF52540">
    <property type="entry name" value="P-loop containing nucleoside triphosphate hydrolases"/>
    <property type="match status" value="1"/>
</dbReference>
<evidence type="ECO:0000313" key="16">
    <source>
        <dbReference type="Proteomes" id="UP000199287"/>
    </source>
</evidence>
<sequence length="204" mass="23545">MEQNGLLMVISGPSGTGKGTLVKHLLKRNNNIQLSVSATTRDPRPGEVDEVNYFFLTKDDFEKKLENGEFLEHAEVYGNYYGTPKAFVEKQLKKGNNVLLEIDILGAMQIREKFEEAVFLFIIPPSLEELQRRIERRGTETPEQMSKRMNSSLEEIKELKKYDYVILNDEVEKATTLIESIIDSELASVERSQHYWLNLFGVRR</sequence>
<dbReference type="Gene3D" id="3.40.50.300">
    <property type="entry name" value="P-loop containing nucleotide triphosphate hydrolases"/>
    <property type="match status" value="1"/>
</dbReference>
<dbReference type="GO" id="GO:0005524">
    <property type="term" value="F:ATP binding"/>
    <property type="evidence" value="ECO:0007669"/>
    <property type="project" value="UniProtKB-UniRule"/>
</dbReference>
<evidence type="ECO:0000256" key="7">
    <source>
        <dbReference type="ARBA" id="ARBA00022679"/>
    </source>
</evidence>
<proteinExistence type="inferred from homology"/>
<protein>
    <recommendedName>
        <fullName evidence="5 13">Guanylate kinase</fullName>
        <ecNumber evidence="4 13">2.7.4.8</ecNumber>
    </recommendedName>
    <alternativeName>
        <fullName evidence="11 13">GMP kinase</fullName>
    </alternativeName>
</protein>
<dbReference type="InterPro" id="IPR008144">
    <property type="entry name" value="Guanylate_kin-like_dom"/>
</dbReference>
<evidence type="ECO:0000256" key="5">
    <source>
        <dbReference type="ARBA" id="ARBA00016296"/>
    </source>
</evidence>
<comment type="subcellular location">
    <subcellularLocation>
        <location evidence="2 13">Cytoplasm</location>
    </subcellularLocation>
</comment>
<dbReference type="PANTHER" id="PTHR23117:SF13">
    <property type="entry name" value="GUANYLATE KINASE"/>
    <property type="match status" value="1"/>
</dbReference>
<keyword evidence="8 13" id="KW-0547">Nucleotide-binding</keyword>
<evidence type="ECO:0000259" key="14">
    <source>
        <dbReference type="PROSITE" id="PS50052"/>
    </source>
</evidence>
<comment type="catalytic activity">
    <reaction evidence="12 13">
        <text>GMP + ATP = GDP + ADP</text>
        <dbReference type="Rhea" id="RHEA:20780"/>
        <dbReference type="ChEBI" id="CHEBI:30616"/>
        <dbReference type="ChEBI" id="CHEBI:58115"/>
        <dbReference type="ChEBI" id="CHEBI:58189"/>
        <dbReference type="ChEBI" id="CHEBI:456216"/>
        <dbReference type="EC" id="2.7.4.8"/>
    </reaction>
</comment>
<evidence type="ECO:0000313" key="15">
    <source>
        <dbReference type="EMBL" id="SFH51299.1"/>
    </source>
</evidence>
<evidence type="ECO:0000256" key="1">
    <source>
        <dbReference type="ARBA" id="ARBA00003531"/>
    </source>
</evidence>
<keyword evidence="7 13" id="KW-0808">Transferase</keyword>
<dbReference type="Gene3D" id="3.30.63.10">
    <property type="entry name" value="Guanylate Kinase phosphate binding domain"/>
    <property type="match status" value="1"/>
</dbReference>
<dbReference type="STRING" id="69895.SAMN05192551_101309"/>
<dbReference type="Proteomes" id="UP000199287">
    <property type="component" value="Unassembled WGS sequence"/>
</dbReference>
<dbReference type="InterPro" id="IPR017665">
    <property type="entry name" value="Guanylate_kinase"/>
</dbReference>